<evidence type="ECO:0000313" key="2">
    <source>
        <dbReference type="EMBL" id="CAG8471392.1"/>
    </source>
</evidence>
<sequence length="48" mass="6073">MEELRQANQELHYEIDQLAQSNRDYERRTYNLKRDIVLCEERIRYLEK</sequence>
<dbReference type="AlphaFoldDB" id="A0A9N8VZ44"/>
<feature type="coiled-coil region" evidence="1">
    <location>
        <begin position="1"/>
        <end position="28"/>
    </location>
</feature>
<dbReference type="EMBL" id="CAJVPJ010000070">
    <property type="protein sequence ID" value="CAG8471392.1"/>
    <property type="molecule type" value="Genomic_DNA"/>
</dbReference>
<keyword evidence="1" id="KW-0175">Coiled coil</keyword>
<feature type="non-terminal residue" evidence="2">
    <location>
        <position position="48"/>
    </location>
</feature>
<name>A0A9N8VZ44_9GLOM</name>
<dbReference type="OrthoDB" id="2416378at2759"/>
<organism evidence="2 3">
    <name type="scientific">Paraglomus occultum</name>
    <dbReference type="NCBI Taxonomy" id="144539"/>
    <lineage>
        <taxon>Eukaryota</taxon>
        <taxon>Fungi</taxon>
        <taxon>Fungi incertae sedis</taxon>
        <taxon>Mucoromycota</taxon>
        <taxon>Glomeromycotina</taxon>
        <taxon>Glomeromycetes</taxon>
        <taxon>Paraglomerales</taxon>
        <taxon>Paraglomeraceae</taxon>
        <taxon>Paraglomus</taxon>
    </lineage>
</organism>
<comment type="caution">
    <text evidence="2">The sequence shown here is derived from an EMBL/GenBank/DDBJ whole genome shotgun (WGS) entry which is preliminary data.</text>
</comment>
<evidence type="ECO:0000256" key="1">
    <source>
        <dbReference type="SAM" id="Coils"/>
    </source>
</evidence>
<protein>
    <submittedName>
        <fullName evidence="2">2553_t:CDS:1</fullName>
    </submittedName>
</protein>
<gene>
    <name evidence="2" type="ORF">POCULU_LOCUS1062</name>
</gene>
<reference evidence="2" key="1">
    <citation type="submission" date="2021-06" db="EMBL/GenBank/DDBJ databases">
        <authorList>
            <person name="Kallberg Y."/>
            <person name="Tangrot J."/>
            <person name="Rosling A."/>
        </authorList>
    </citation>
    <scope>NUCLEOTIDE SEQUENCE</scope>
    <source>
        <strain evidence="2">IA702</strain>
    </source>
</reference>
<evidence type="ECO:0000313" key="3">
    <source>
        <dbReference type="Proteomes" id="UP000789572"/>
    </source>
</evidence>
<dbReference type="Proteomes" id="UP000789572">
    <property type="component" value="Unassembled WGS sequence"/>
</dbReference>
<accession>A0A9N8VZ44</accession>
<proteinExistence type="predicted"/>
<keyword evidence="3" id="KW-1185">Reference proteome</keyword>